<sequence length="120" mass="13097">MTKKLDTAGRRKARVRRAVKKVAYGRPRLSVFRSSKQIYAQVIDDDKGHTLAAASSLEKDMREKLKTGGDKDAAAEVGKLVAERAKAAGVSKVVFDRSGYMYHGRVKALADAAREGGLDF</sequence>
<dbReference type="STRING" id="1653334.GA0071312_0126"/>
<dbReference type="InterPro" id="IPR057268">
    <property type="entry name" value="Ribosomal_L18"/>
</dbReference>
<dbReference type="PATRIC" id="fig|1653334.4.peg.2749"/>
<organism evidence="8 10">
    <name type="scientific">Saliniramus fredricksonii</name>
    <dbReference type="NCBI Taxonomy" id="1653334"/>
    <lineage>
        <taxon>Bacteria</taxon>
        <taxon>Pseudomonadati</taxon>
        <taxon>Pseudomonadota</taxon>
        <taxon>Alphaproteobacteria</taxon>
        <taxon>Hyphomicrobiales</taxon>
        <taxon>Salinarimonadaceae</taxon>
        <taxon>Saliniramus</taxon>
    </lineage>
</organism>
<keyword evidence="2 7" id="KW-0699">rRNA-binding</keyword>
<comment type="similarity">
    <text evidence="1 7">Belongs to the universal ribosomal protein uL18 family.</text>
</comment>
<dbReference type="EMBL" id="FMBM01000001">
    <property type="protein sequence ID" value="SCC78174.1"/>
    <property type="molecule type" value="Genomic_DNA"/>
</dbReference>
<dbReference type="PANTHER" id="PTHR12899">
    <property type="entry name" value="39S RIBOSOMAL PROTEIN L18, MITOCHONDRIAL"/>
    <property type="match status" value="1"/>
</dbReference>
<evidence type="ECO:0000313" key="8">
    <source>
        <dbReference type="EMBL" id="KPQ11138.1"/>
    </source>
</evidence>
<reference evidence="9 11" key="2">
    <citation type="submission" date="2016-08" db="EMBL/GenBank/DDBJ databases">
        <authorList>
            <person name="Varghese N."/>
            <person name="Submissions Spin"/>
        </authorList>
    </citation>
    <scope>NUCLEOTIDE SEQUENCE [LARGE SCALE GENOMIC DNA]</scope>
    <source>
        <strain evidence="9 11">HL-109</strain>
    </source>
</reference>
<dbReference type="Proteomes" id="UP000182800">
    <property type="component" value="Unassembled WGS sequence"/>
</dbReference>
<keyword evidence="3 7" id="KW-0694">RNA-binding</keyword>
<keyword evidence="5 7" id="KW-0687">Ribonucleoprotein</keyword>
<dbReference type="InterPro" id="IPR005484">
    <property type="entry name" value="Ribosomal_uL18_bac/plant/anim"/>
</dbReference>
<dbReference type="OrthoDB" id="9810939at2"/>
<evidence type="ECO:0000313" key="9">
    <source>
        <dbReference type="EMBL" id="SCC78174.1"/>
    </source>
</evidence>
<gene>
    <name evidence="7 8" type="primary">rplR</name>
    <name evidence="9" type="ORF">GA0071312_0126</name>
    <name evidence="8" type="ORF">HLUCCO17_08345</name>
</gene>
<accession>A0A0N8KEE8</accession>
<dbReference type="SUPFAM" id="SSF53137">
    <property type="entry name" value="Translational machinery components"/>
    <property type="match status" value="1"/>
</dbReference>
<dbReference type="GO" id="GO:0006412">
    <property type="term" value="P:translation"/>
    <property type="evidence" value="ECO:0007669"/>
    <property type="project" value="UniProtKB-UniRule"/>
</dbReference>
<protein>
    <recommendedName>
        <fullName evidence="6 7">Large ribosomal subunit protein uL18</fullName>
    </recommendedName>
</protein>
<evidence type="ECO:0000256" key="6">
    <source>
        <dbReference type="ARBA" id="ARBA00035197"/>
    </source>
</evidence>
<name>A0A0N8KEE8_9HYPH</name>
<comment type="function">
    <text evidence="7">This is one of the proteins that bind and probably mediate the attachment of the 5S RNA into the large ribosomal subunit, where it forms part of the central protuberance.</text>
</comment>
<dbReference type="FunFam" id="3.30.420.100:FF:000001">
    <property type="entry name" value="50S ribosomal protein L18"/>
    <property type="match status" value="1"/>
</dbReference>
<evidence type="ECO:0000256" key="4">
    <source>
        <dbReference type="ARBA" id="ARBA00022980"/>
    </source>
</evidence>
<dbReference type="Proteomes" id="UP000050497">
    <property type="component" value="Unassembled WGS sequence"/>
</dbReference>
<evidence type="ECO:0000256" key="2">
    <source>
        <dbReference type="ARBA" id="ARBA00022730"/>
    </source>
</evidence>
<evidence type="ECO:0000256" key="5">
    <source>
        <dbReference type="ARBA" id="ARBA00023274"/>
    </source>
</evidence>
<dbReference type="EMBL" id="LJSX01000010">
    <property type="protein sequence ID" value="KPQ11138.1"/>
    <property type="molecule type" value="Genomic_DNA"/>
</dbReference>
<dbReference type="InterPro" id="IPR004389">
    <property type="entry name" value="Ribosomal_uL18_bac-type"/>
</dbReference>
<dbReference type="HAMAP" id="MF_01337_B">
    <property type="entry name" value="Ribosomal_uL18_B"/>
    <property type="match status" value="1"/>
</dbReference>
<dbReference type="NCBIfam" id="TIGR00060">
    <property type="entry name" value="L18_bact"/>
    <property type="match status" value="1"/>
</dbReference>
<comment type="subunit">
    <text evidence="7">Part of the 50S ribosomal subunit; part of the 5S rRNA/L5/L18/L25 subcomplex. Contacts the 5S and 23S rRNAs.</text>
</comment>
<reference evidence="8 10" key="1">
    <citation type="submission" date="2015-09" db="EMBL/GenBank/DDBJ databases">
        <title>Identification and resolution of microdiversity through metagenomic sequencing of parallel consortia.</title>
        <authorList>
            <person name="Nelson W.C."/>
            <person name="Romine M.F."/>
            <person name="Lindemann S.R."/>
        </authorList>
    </citation>
    <scope>NUCLEOTIDE SEQUENCE [LARGE SCALE GENOMIC DNA]</scope>
    <source>
        <strain evidence="8">HL-109</strain>
    </source>
</reference>
<evidence type="ECO:0000256" key="7">
    <source>
        <dbReference type="HAMAP-Rule" id="MF_01337"/>
    </source>
</evidence>
<dbReference type="GO" id="GO:0008097">
    <property type="term" value="F:5S rRNA binding"/>
    <property type="evidence" value="ECO:0007669"/>
    <property type="project" value="TreeGrafter"/>
</dbReference>
<evidence type="ECO:0000256" key="1">
    <source>
        <dbReference type="ARBA" id="ARBA00007116"/>
    </source>
</evidence>
<evidence type="ECO:0000313" key="11">
    <source>
        <dbReference type="Proteomes" id="UP000182800"/>
    </source>
</evidence>
<proteinExistence type="inferred from homology"/>
<dbReference type="AlphaFoldDB" id="A0A0N8KEE8"/>
<dbReference type="CDD" id="cd00432">
    <property type="entry name" value="Ribosomal_L18_L5e"/>
    <property type="match status" value="1"/>
</dbReference>
<comment type="caution">
    <text evidence="8">The sequence shown here is derived from an EMBL/GenBank/DDBJ whole genome shotgun (WGS) entry which is preliminary data.</text>
</comment>
<dbReference type="GO" id="GO:0022625">
    <property type="term" value="C:cytosolic large ribosomal subunit"/>
    <property type="evidence" value="ECO:0007669"/>
    <property type="project" value="TreeGrafter"/>
</dbReference>
<keyword evidence="11" id="KW-1185">Reference proteome</keyword>
<evidence type="ECO:0000256" key="3">
    <source>
        <dbReference type="ARBA" id="ARBA00022884"/>
    </source>
</evidence>
<dbReference type="PANTHER" id="PTHR12899:SF3">
    <property type="entry name" value="LARGE RIBOSOMAL SUBUNIT PROTEIN UL18M"/>
    <property type="match status" value="1"/>
</dbReference>
<dbReference type="Gene3D" id="3.30.420.100">
    <property type="match status" value="1"/>
</dbReference>
<dbReference type="Pfam" id="PF00861">
    <property type="entry name" value="Ribosomal_L18p"/>
    <property type="match status" value="1"/>
</dbReference>
<dbReference type="RefSeq" id="WP_074443201.1">
    <property type="nucleotide sequence ID" value="NZ_FMBM01000001.1"/>
</dbReference>
<dbReference type="GO" id="GO:0003735">
    <property type="term" value="F:structural constituent of ribosome"/>
    <property type="evidence" value="ECO:0007669"/>
    <property type="project" value="InterPro"/>
</dbReference>
<keyword evidence="4 7" id="KW-0689">Ribosomal protein</keyword>
<evidence type="ECO:0000313" key="10">
    <source>
        <dbReference type="Proteomes" id="UP000050497"/>
    </source>
</evidence>